<organism evidence="6 7">
    <name type="scientific">Hyphomonas atlantica</name>
    <dbReference type="NCBI Taxonomy" id="1280948"/>
    <lineage>
        <taxon>Bacteria</taxon>
        <taxon>Pseudomonadati</taxon>
        <taxon>Pseudomonadota</taxon>
        <taxon>Alphaproteobacteria</taxon>
        <taxon>Hyphomonadales</taxon>
        <taxon>Hyphomonadaceae</taxon>
        <taxon>Hyphomonas</taxon>
    </lineage>
</organism>
<evidence type="ECO:0000313" key="8">
    <source>
        <dbReference type="Proteomes" id="UP000259173"/>
    </source>
</evidence>
<comment type="caution">
    <text evidence="6">The sequence shown here is derived from an EMBL/GenBank/DDBJ whole genome shotgun (WGS) entry which is preliminary data.</text>
</comment>
<dbReference type="EMBL" id="DMBR01000045">
    <property type="protein sequence ID" value="HAE93223.1"/>
    <property type="molecule type" value="Genomic_DNA"/>
</dbReference>
<dbReference type="InterPro" id="IPR006597">
    <property type="entry name" value="Sel1-like"/>
</dbReference>
<evidence type="ECO:0000256" key="3">
    <source>
        <dbReference type="SAM" id="Coils"/>
    </source>
</evidence>
<evidence type="ECO:0000313" key="5">
    <source>
        <dbReference type="EMBL" id="HAE93223.1"/>
    </source>
</evidence>
<dbReference type="Proteomes" id="UP000024547">
    <property type="component" value="Unassembled WGS sequence"/>
</dbReference>
<dbReference type="eggNOG" id="COG0790">
    <property type="taxonomic scope" value="Bacteria"/>
</dbReference>
<proteinExistence type="inferred from homology"/>
<dbReference type="RefSeq" id="WP_035547112.1">
    <property type="nucleotide sequence ID" value="NZ_AWFH01000001.1"/>
</dbReference>
<evidence type="ECO:0000256" key="4">
    <source>
        <dbReference type="SAM" id="SignalP"/>
    </source>
</evidence>
<keyword evidence="3" id="KW-0175">Coiled coil</keyword>
<reference evidence="6 7" key="1">
    <citation type="journal article" date="2014" name="Antonie Van Leeuwenhoek">
        <title>Hyphomonas beringensis sp. nov. and Hyphomonas chukchiensis sp. nov., isolated from surface seawater of the Bering Sea and Chukchi Sea.</title>
        <authorList>
            <person name="Li C."/>
            <person name="Lai Q."/>
            <person name="Li G."/>
            <person name="Dong C."/>
            <person name="Wang J."/>
            <person name="Liao Y."/>
            <person name="Shao Z."/>
        </authorList>
    </citation>
    <scope>NUCLEOTIDE SEQUENCE [LARGE SCALE GENOMIC DNA]</scope>
    <source>
        <strain evidence="6 7">22II1-22F38</strain>
    </source>
</reference>
<sequence length="199" mass="21943">MRTLAIALSAVAMSVAALPAIAQYGQVERTQAEIALEEASANLKENRAKRTEAIRACGTNDYQACFELGDMYRRGLGGLQDYEKAAENYRKACNGSHAEACSGLAYLTLQGRGMDVDHVQARGLYDKSCDLGDVSGCAALGNMVYTGQGGRKNVPEGTRLLQESCDREYEWACERLSTLGAYQPDDYTWERLEDVKRRY</sequence>
<dbReference type="SMART" id="SM00671">
    <property type="entry name" value="SEL1"/>
    <property type="match status" value="3"/>
</dbReference>
<dbReference type="Proteomes" id="UP000259173">
    <property type="component" value="Unassembled WGS sequence"/>
</dbReference>
<accession>A0A059EBC8</accession>
<dbReference type="PANTHER" id="PTHR13891:SF1">
    <property type="entry name" value="CYTOCHROME C OXIDASE ASSEMBLY FACTOR 7"/>
    <property type="match status" value="1"/>
</dbReference>
<dbReference type="PANTHER" id="PTHR13891">
    <property type="entry name" value="CYTOCHROME C OXIDASE ASSEMBLY FACTOR 7"/>
    <property type="match status" value="1"/>
</dbReference>
<dbReference type="Gene3D" id="1.25.40.10">
    <property type="entry name" value="Tetratricopeptide repeat domain"/>
    <property type="match status" value="1"/>
</dbReference>
<keyword evidence="4" id="KW-0732">Signal</keyword>
<gene>
    <name evidence="5" type="ORF">DCG65_01595</name>
    <name evidence="6" type="ORF">HY36_01105</name>
</gene>
<feature type="chain" id="PRO_5044538133" evidence="4">
    <location>
        <begin position="23"/>
        <end position="199"/>
    </location>
</feature>
<evidence type="ECO:0000256" key="1">
    <source>
        <dbReference type="ARBA" id="ARBA00008486"/>
    </source>
</evidence>
<feature type="signal peptide" evidence="4">
    <location>
        <begin position="1"/>
        <end position="22"/>
    </location>
</feature>
<dbReference type="Pfam" id="PF08238">
    <property type="entry name" value="Sel1"/>
    <property type="match status" value="3"/>
</dbReference>
<name>A0A059EBC8_9PROT</name>
<protein>
    <submittedName>
        <fullName evidence="5">Sel1 repeat family protein</fullName>
    </submittedName>
</protein>
<dbReference type="STRING" id="1280948.HY36_01105"/>
<dbReference type="EMBL" id="AWFH01000001">
    <property type="protein sequence ID" value="KCZ65001.1"/>
    <property type="molecule type" value="Genomic_DNA"/>
</dbReference>
<evidence type="ECO:0000313" key="7">
    <source>
        <dbReference type="Proteomes" id="UP000024547"/>
    </source>
</evidence>
<feature type="coiled-coil region" evidence="3">
    <location>
        <begin position="29"/>
        <end position="56"/>
    </location>
</feature>
<reference evidence="5 8" key="2">
    <citation type="journal article" date="2018" name="Nat. Biotechnol.">
        <title>A standardized bacterial taxonomy based on genome phylogeny substantially revises the tree of life.</title>
        <authorList>
            <person name="Parks D.H."/>
            <person name="Chuvochina M."/>
            <person name="Waite D.W."/>
            <person name="Rinke C."/>
            <person name="Skarshewski A."/>
            <person name="Chaumeil P.A."/>
            <person name="Hugenholtz P."/>
        </authorList>
    </citation>
    <scope>NUCLEOTIDE SEQUENCE [LARGE SCALE GENOMIC DNA]</scope>
    <source>
        <strain evidence="5">UBA8557</strain>
    </source>
</reference>
<dbReference type="PATRIC" id="fig|1280948.3.peg.212"/>
<dbReference type="SUPFAM" id="SSF81901">
    <property type="entry name" value="HCP-like"/>
    <property type="match status" value="1"/>
</dbReference>
<dbReference type="InterPro" id="IPR011990">
    <property type="entry name" value="TPR-like_helical_dom_sf"/>
</dbReference>
<evidence type="ECO:0000256" key="2">
    <source>
        <dbReference type="ARBA" id="ARBA00022737"/>
    </source>
</evidence>
<dbReference type="InterPro" id="IPR040239">
    <property type="entry name" value="HcpB-like"/>
</dbReference>
<keyword evidence="7" id="KW-1185">Reference proteome</keyword>
<keyword evidence="2" id="KW-0677">Repeat</keyword>
<dbReference type="AlphaFoldDB" id="A0A059EBC8"/>
<evidence type="ECO:0000313" key="6">
    <source>
        <dbReference type="EMBL" id="KCZ65001.1"/>
    </source>
</evidence>
<comment type="similarity">
    <text evidence="1">Belongs to the hcp beta-lactamase family.</text>
</comment>
<dbReference type="OrthoDB" id="7617927at2"/>